<evidence type="ECO:0000313" key="2">
    <source>
        <dbReference type="Proteomes" id="UP000076420"/>
    </source>
</evidence>
<protein>
    <submittedName>
        <fullName evidence="1">Uncharacterized protein</fullName>
    </submittedName>
</protein>
<dbReference type="VEuPathDB" id="VectorBase:BGLB025301"/>
<sequence>MNEKRSISVNTISFNCTCSTANNFLRLLASETGGRYHRVQEDFDAEIFVHKLLSEGFNDSEYPHLPTFEGDDLRKLGAEITLARKFLQQARVW</sequence>
<organism evidence="1 2">
    <name type="scientific">Biomphalaria glabrata</name>
    <name type="common">Bloodfluke planorb</name>
    <name type="synonym">Freshwater snail</name>
    <dbReference type="NCBI Taxonomy" id="6526"/>
    <lineage>
        <taxon>Eukaryota</taxon>
        <taxon>Metazoa</taxon>
        <taxon>Spiralia</taxon>
        <taxon>Lophotrochozoa</taxon>
        <taxon>Mollusca</taxon>
        <taxon>Gastropoda</taxon>
        <taxon>Heterobranchia</taxon>
        <taxon>Euthyneura</taxon>
        <taxon>Panpulmonata</taxon>
        <taxon>Hygrophila</taxon>
        <taxon>Lymnaeoidea</taxon>
        <taxon>Planorbidae</taxon>
        <taxon>Biomphalaria</taxon>
    </lineage>
</organism>
<dbReference type="STRING" id="6526.A0A2C9KZC9"/>
<dbReference type="PANTHER" id="PTHR46478">
    <property type="entry name" value="VON WILLEBRAND FACTOR A DOMAIN-CONTAINING PROTEIN 3A"/>
    <property type="match status" value="1"/>
</dbReference>
<dbReference type="EnsemblMetazoa" id="BGLB025301-RA">
    <property type="protein sequence ID" value="BGLB025301-PA"/>
    <property type="gene ID" value="BGLB025301"/>
</dbReference>
<proteinExistence type="predicted"/>
<dbReference type="PANTHER" id="PTHR46478:SF1">
    <property type="entry name" value="VON WILLEBRAND FACTOR A DOMAIN-CONTAINING PROTEIN 3A"/>
    <property type="match status" value="1"/>
</dbReference>
<reference evidence="1" key="1">
    <citation type="submission" date="2020-05" db="UniProtKB">
        <authorList>
            <consortium name="EnsemblMetazoa"/>
        </authorList>
    </citation>
    <scope>IDENTIFICATION</scope>
    <source>
        <strain evidence="1">BB02</strain>
    </source>
</reference>
<accession>A0A2C9KZC9</accession>
<dbReference type="Proteomes" id="UP000076420">
    <property type="component" value="Unassembled WGS sequence"/>
</dbReference>
<dbReference type="VEuPathDB" id="VectorBase:BGLAX_035631"/>
<dbReference type="KEGG" id="bgt:106075299"/>
<evidence type="ECO:0000313" key="1">
    <source>
        <dbReference type="EnsemblMetazoa" id="BGLB025301-PA"/>
    </source>
</evidence>
<gene>
    <name evidence="1" type="primary">106075299</name>
</gene>
<dbReference type="AlphaFoldDB" id="A0A2C9KZC9"/>
<name>A0A2C9KZC9_BIOGL</name>